<dbReference type="GO" id="GO:0043138">
    <property type="term" value="F:3'-5' DNA helicase activity"/>
    <property type="evidence" value="ECO:0007669"/>
    <property type="project" value="UniProtKB-UniRule"/>
</dbReference>
<protein>
    <recommendedName>
        <fullName evidence="13">ATP-dependent helicase/nuclease subunit A</fullName>
        <ecNumber evidence="13">3.1.-.-</ecNumber>
        <ecNumber evidence="13">5.6.2.4</ecNumber>
    </recommendedName>
    <alternativeName>
        <fullName evidence="13">ATP-dependent helicase/nuclease AddA</fullName>
    </alternativeName>
    <alternativeName>
        <fullName evidence="13">DNA 3'-5' helicase AddA</fullName>
    </alternativeName>
</protein>
<organism evidence="17 18">
    <name type="scientific">Butyrivibrio proteoclasticus</name>
    <dbReference type="NCBI Taxonomy" id="43305"/>
    <lineage>
        <taxon>Bacteria</taxon>
        <taxon>Bacillati</taxon>
        <taxon>Bacillota</taxon>
        <taxon>Clostridia</taxon>
        <taxon>Lachnospirales</taxon>
        <taxon>Lachnospiraceae</taxon>
        <taxon>Butyrivibrio</taxon>
    </lineage>
</organism>
<comment type="catalytic activity">
    <reaction evidence="12 13">
        <text>ATP + H2O = ADP + phosphate + H(+)</text>
        <dbReference type="Rhea" id="RHEA:13065"/>
        <dbReference type="ChEBI" id="CHEBI:15377"/>
        <dbReference type="ChEBI" id="CHEBI:15378"/>
        <dbReference type="ChEBI" id="CHEBI:30616"/>
        <dbReference type="ChEBI" id="CHEBI:43474"/>
        <dbReference type="ChEBI" id="CHEBI:456216"/>
        <dbReference type="EC" id="5.6.2.4"/>
    </reaction>
</comment>
<dbReference type="EC" id="5.6.2.4" evidence="13"/>
<keyword evidence="18" id="KW-1185">Reference proteome</keyword>
<comment type="similarity">
    <text evidence="13">Belongs to the helicase family. AddA subfamily.</text>
</comment>
<dbReference type="HAMAP" id="MF_01451">
    <property type="entry name" value="AddA"/>
    <property type="match status" value="1"/>
</dbReference>
<keyword evidence="6 13" id="KW-0269">Exonuclease</keyword>
<dbReference type="GO" id="GO:0000724">
    <property type="term" value="P:double-strand break repair via homologous recombination"/>
    <property type="evidence" value="ECO:0007669"/>
    <property type="project" value="UniProtKB-UniRule"/>
</dbReference>
<dbReference type="Gene3D" id="3.40.50.300">
    <property type="entry name" value="P-loop containing nucleotide triphosphate hydrolases"/>
    <property type="match status" value="3"/>
</dbReference>
<evidence type="ECO:0000256" key="1">
    <source>
        <dbReference type="ARBA" id="ARBA00022722"/>
    </source>
</evidence>
<dbReference type="Pfam" id="PF13361">
    <property type="entry name" value="UvrD_C"/>
    <property type="match status" value="1"/>
</dbReference>
<feature type="domain" description="UvrD-like helicase C-terminal" evidence="16">
    <location>
        <begin position="499"/>
        <end position="786"/>
    </location>
</feature>
<dbReference type="EC" id="3.1.-.-" evidence="13"/>
<dbReference type="PROSITE" id="PS51217">
    <property type="entry name" value="UVRD_HELICASE_CTER"/>
    <property type="match status" value="1"/>
</dbReference>
<dbReference type="InterPro" id="IPR014152">
    <property type="entry name" value="AddA"/>
</dbReference>
<dbReference type="Pfam" id="PF00580">
    <property type="entry name" value="UvrD-helicase"/>
    <property type="match status" value="1"/>
</dbReference>
<keyword evidence="7 13" id="KW-0067">ATP-binding</keyword>
<dbReference type="Proteomes" id="UP000182624">
    <property type="component" value="Unassembled WGS sequence"/>
</dbReference>
<accession>A0A1I5URX6</accession>
<feature type="binding site" evidence="14">
    <location>
        <begin position="24"/>
        <end position="31"/>
    </location>
    <ligand>
        <name>ATP</name>
        <dbReference type="ChEBI" id="CHEBI:30616"/>
    </ligand>
</feature>
<evidence type="ECO:0000256" key="2">
    <source>
        <dbReference type="ARBA" id="ARBA00022741"/>
    </source>
</evidence>
<dbReference type="Gene3D" id="6.10.250.2380">
    <property type="match status" value="1"/>
</dbReference>
<evidence type="ECO:0000259" key="15">
    <source>
        <dbReference type="PROSITE" id="PS51198"/>
    </source>
</evidence>
<keyword evidence="4 13" id="KW-0378">Hydrolase</keyword>
<comment type="function">
    <text evidence="13">The heterodimer acts as both an ATP-dependent DNA helicase and an ATP-dependent, dual-direction single-stranded exonuclease. Recognizes the chi site generating a DNA molecule suitable for the initiation of homologous recombination. The AddA nuclease domain is required for chi fragment generation; this subunit has the helicase and 3' -&gt; 5' nuclease activities.</text>
</comment>
<dbReference type="InterPro" id="IPR000212">
    <property type="entry name" value="DNA_helicase_UvrD/REP"/>
</dbReference>
<dbReference type="InterPro" id="IPR011604">
    <property type="entry name" value="PDDEXK-like_dom_sf"/>
</dbReference>
<dbReference type="NCBIfam" id="TIGR02785">
    <property type="entry name" value="addA_Gpos"/>
    <property type="match status" value="1"/>
</dbReference>
<dbReference type="GO" id="GO:0016887">
    <property type="term" value="F:ATP hydrolysis activity"/>
    <property type="evidence" value="ECO:0007669"/>
    <property type="project" value="RHEA"/>
</dbReference>
<dbReference type="PANTHER" id="PTHR11070">
    <property type="entry name" value="UVRD / RECB / PCRA DNA HELICASE FAMILY MEMBER"/>
    <property type="match status" value="1"/>
</dbReference>
<evidence type="ECO:0000256" key="14">
    <source>
        <dbReference type="PROSITE-ProRule" id="PRU00560"/>
    </source>
</evidence>
<comment type="cofactor">
    <cofactor evidence="13">
        <name>Mg(2+)</name>
        <dbReference type="ChEBI" id="CHEBI:18420"/>
    </cofactor>
</comment>
<dbReference type="GO" id="GO:0005829">
    <property type="term" value="C:cytosol"/>
    <property type="evidence" value="ECO:0007669"/>
    <property type="project" value="TreeGrafter"/>
</dbReference>
<dbReference type="AlphaFoldDB" id="A0A1I5URX6"/>
<reference evidence="18" key="1">
    <citation type="submission" date="2016-10" db="EMBL/GenBank/DDBJ databases">
        <authorList>
            <person name="Varghese N."/>
            <person name="Submissions S."/>
        </authorList>
    </citation>
    <scope>NUCLEOTIDE SEQUENCE [LARGE SCALE GENOMIC DNA]</scope>
    <source>
        <strain evidence="18">P18</strain>
    </source>
</reference>
<dbReference type="Gene3D" id="1.10.486.10">
    <property type="entry name" value="PCRA, domain 4"/>
    <property type="match status" value="1"/>
</dbReference>
<dbReference type="RefSeq" id="WP_074888085.1">
    <property type="nucleotide sequence ID" value="NZ_FOXO01000014.1"/>
</dbReference>
<dbReference type="InterPro" id="IPR014016">
    <property type="entry name" value="UvrD-like_ATP-bd"/>
</dbReference>
<dbReference type="InterPro" id="IPR027417">
    <property type="entry name" value="P-loop_NTPase"/>
</dbReference>
<evidence type="ECO:0000256" key="4">
    <source>
        <dbReference type="ARBA" id="ARBA00022801"/>
    </source>
</evidence>
<evidence type="ECO:0000256" key="9">
    <source>
        <dbReference type="ARBA" id="ARBA00023204"/>
    </source>
</evidence>
<dbReference type="InterPro" id="IPR014017">
    <property type="entry name" value="DNA_helicase_UvrD-like_C"/>
</dbReference>
<keyword evidence="8 13" id="KW-0238">DNA-binding</keyword>
<keyword evidence="3 13" id="KW-0227">DNA damage</keyword>
<dbReference type="GO" id="GO:0033202">
    <property type="term" value="C:DNA helicase complex"/>
    <property type="evidence" value="ECO:0007669"/>
    <property type="project" value="TreeGrafter"/>
</dbReference>
<dbReference type="SUPFAM" id="SSF52540">
    <property type="entry name" value="P-loop containing nucleoside triphosphate hydrolases"/>
    <property type="match status" value="1"/>
</dbReference>
<evidence type="ECO:0000256" key="3">
    <source>
        <dbReference type="ARBA" id="ARBA00022763"/>
    </source>
</evidence>
<dbReference type="InterPro" id="IPR038726">
    <property type="entry name" value="PDDEXK_AddAB-type"/>
</dbReference>
<evidence type="ECO:0000313" key="17">
    <source>
        <dbReference type="EMBL" id="SFP97952.1"/>
    </source>
</evidence>
<evidence type="ECO:0000256" key="12">
    <source>
        <dbReference type="ARBA" id="ARBA00048988"/>
    </source>
</evidence>
<sequence length="1231" mass="140400">MGVTFTEEQQAVIEARKSNILVSAAAGSGKTAVLVERIIQMISSDVDIDHLLVVTFTKAAASQMKEKITLAIQKKLEEEPDNKHLQKQETLIHNAQITTIDSFCQYVIRNNFNHIGLDPSFRVGDEGELKLLMEDVMQTLLEEEYTLAKEGQNEDFVYCMNYFGTGSNDKKVEEYIYQLYRFSESMPWPEDWLDERAGDYSIEGENFEELPWVRDCVLYIKSSLKESADKLLTAIKICEEADGPYMYGDLLEQEKDSIYAAFQYDTYNELFDRVRGISFGRLPGKKDDSVSPDKKEYVQKLRNGVKDEIKKLTENYLALTADVIVEQMKLCDRAVRELCRLTKEFKKRFDDIKREKQLIDFSDMEHFALQILVDHPGDTPSAVALEYRDFYREVLIDEYQDSNNVQELILKSISGDDVAKSERFMVGDVKQSIYKFRLARPEIFMEKLGTYSKDPSSIERRIDLHKNFRSRKEVLEITNYIFKKIMGNDLGGVEYDKDAELVTGAEYDLPSFDMSPELIMIDLEPTADATNPEVDIESYDPKEKEALAISIRIKELMKADPSLKFKDIVILLRSNAGWDDVFKNILEEQGIPAYIESKSGYFETGEISTMLNVLTIIDNPLQDIPLVGVMHSPIGGFTDEELSEYRIAIDADENSSFDDSFYHGLIGLVNKDREKYKKLSGFTDFLQELREMSVYTPVHELLQYIIRKTGYETYVAALPSGSQRKANLDQLLSRALSFEKSSFKGLFHFIRYIEHLKIAMVDYGEAGIIDENADVVRIMSIHKSKGLEFPVVFVAGLSKKFNKMDTKGDLIADIDLGIGVKCINTELRVRYDTLKRVVIADKMEKDSLGEELRVLYVALTRAKEKLIMTATAKSLHDKIEAVIRNAPVIAGNVLLPYSMRTSADSYIDLILPSAIRHPGVEKLLDKMGIAKENLIPFVDKDAADIAFEFKSMNDTELSEALGKENLKGVMRLENLKGDIEACFDEQLSEKLKNKFNAKYAHEDLRGLFTKTTVTELKSKKLHEEGEVFTKEISYEDHEEKPEIKGSSDVLSGAERGTAYHRVMELLDEPIYGDEGLFAKTKDEIADEVKEWLLQKEKLSVIPTEYLKTIKPGDIAAFLKTDIGKRMGGAFRNGNLMREKPFMMGIPSKELDAKFPDGEMVLIQGIIDAFFIEDGEIVLLDYKTDHVKSDTELVSRYKVQLDYYKRAIEASTNLKVKEVFIYSFAMGKEIRL</sequence>
<keyword evidence="2 13" id="KW-0547">Nucleotide-binding</keyword>
<feature type="domain" description="UvrD-like helicase ATP-binding" evidence="15">
    <location>
        <begin position="3"/>
        <end position="471"/>
    </location>
</feature>
<keyword evidence="1 13" id="KW-0540">Nuclease</keyword>
<dbReference type="GO" id="GO:0003690">
    <property type="term" value="F:double-stranded DNA binding"/>
    <property type="evidence" value="ECO:0007669"/>
    <property type="project" value="UniProtKB-UniRule"/>
</dbReference>
<evidence type="ECO:0000256" key="13">
    <source>
        <dbReference type="HAMAP-Rule" id="MF_01451"/>
    </source>
</evidence>
<evidence type="ECO:0000256" key="8">
    <source>
        <dbReference type="ARBA" id="ARBA00023125"/>
    </source>
</evidence>
<evidence type="ECO:0000256" key="5">
    <source>
        <dbReference type="ARBA" id="ARBA00022806"/>
    </source>
</evidence>
<proteinExistence type="inferred from homology"/>
<dbReference type="Pfam" id="PF12705">
    <property type="entry name" value="PDDEXK_1"/>
    <property type="match status" value="1"/>
</dbReference>
<keyword evidence="10 13" id="KW-0413">Isomerase</keyword>
<evidence type="ECO:0000313" key="18">
    <source>
        <dbReference type="Proteomes" id="UP000182624"/>
    </source>
</evidence>
<dbReference type="GO" id="GO:0008408">
    <property type="term" value="F:3'-5' exonuclease activity"/>
    <property type="evidence" value="ECO:0007669"/>
    <property type="project" value="UniProtKB-UniRule"/>
</dbReference>
<comment type="catalytic activity">
    <reaction evidence="11 13">
        <text>Couples ATP hydrolysis with the unwinding of duplex DNA by translocating in the 3'-5' direction.</text>
        <dbReference type="EC" id="5.6.2.4"/>
    </reaction>
</comment>
<dbReference type="InterPro" id="IPR011335">
    <property type="entry name" value="Restrct_endonuc-II-like"/>
</dbReference>
<name>A0A1I5URX6_9FIRM</name>
<dbReference type="PROSITE" id="PS51198">
    <property type="entry name" value="UVRD_HELICASE_ATP_BIND"/>
    <property type="match status" value="1"/>
</dbReference>
<dbReference type="GO" id="GO:0005524">
    <property type="term" value="F:ATP binding"/>
    <property type="evidence" value="ECO:0007669"/>
    <property type="project" value="UniProtKB-UniRule"/>
</dbReference>
<keyword evidence="5 13" id="KW-0347">Helicase</keyword>
<dbReference type="OrthoDB" id="9810135at2"/>
<dbReference type="SUPFAM" id="SSF52980">
    <property type="entry name" value="Restriction endonuclease-like"/>
    <property type="match status" value="1"/>
</dbReference>
<comment type="subunit">
    <text evidence="13">Heterodimer of AddA and AddB/RexB.</text>
</comment>
<evidence type="ECO:0000256" key="7">
    <source>
        <dbReference type="ARBA" id="ARBA00022840"/>
    </source>
</evidence>
<evidence type="ECO:0000256" key="6">
    <source>
        <dbReference type="ARBA" id="ARBA00022839"/>
    </source>
</evidence>
<keyword evidence="9 13" id="KW-0234">DNA repair</keyword>
<dbReference type="Gene3D" id="3.90.320.10">
    <property type="match status" value="1"/>
</dbReference>
<dbReference type="PANTHER" id="PTHR11070:SF48">
    <property type="entry name" value="ATP-DEPENDENT HELICASE_NUCLEASE SUBUNIT A"/>
    <property type="match status" value="1"/>
</dbReference>
<evidence type="ECO:0000256" key="11">
    <source>
        <dbReference type="ARBA" id="ARBA00034617"/>
    </source>
</evidence>
<gene>
    <name evidence="13" type="primary">addA</name>
    <name evidence="17" type="ORF">SAMN04487928_11415</name>
</gene>
<evidence type="ECO:0000256" key="10">
    <source>
        <dbReference type="ARBA" id="ARBA00023235"/>
    </source>
</evidence>
<evidence type="ECO:0000259" key="16">
    <source>
        <dbReference type="PROSITE" id="PS51217"/>
    </source>
</evidence>
<dbReference type="EMBL" id="FOXO01000014">
    <property type="protein sequence ID" value="SFP97952.1"/>
    <property type="molecule type" value="Genomic_DNA"/>
</dbReference>